<evidence type="ECO:0000256" key="1">
    <source>
        <dbReference type="SAM" id="MobiDB-lite"/>
    </source>
</evidence>
<feature type="compositionally biased region" description="Low complexity" evidence="1">
    <location>
        <begin position="346"/>
        <end position="355"/>
    </location>
</feature>
<feature type="chain" id="PRO_5026846975" description="FecR protein domain-containing protein" evidence="2">
    <location>
        <begin position="32"/>
        <end position="361"/>
    </location>
</feature>
<feature type="domain" description="FecR protein" evidence="3">
    <location>
        <begin position="70"/>
        <end position="167"/>
    </location>
</feature>
<reference evidence="4 5" key="1">
    <citation type="submission" date="2019-09" db="EMBL/GenBank/DDBJ databases">
        <title>Parvibaculum sedimenti sp. nov., isolated from sediment.</title>
        <authorList>
            <person name="Wang Y."/>
        </authorList>
    </citation>
    <scope>NUCLEOTIDE SEQUENCE [LARGE SCALE GENOMIC DNA]</scope>
    <source>
        <strain evidence="4 5">HXT-9</strain>
    </source>
</reference>
<dbReference type="PANTHER" id="PTHR38731">
    <property type="entry name" value="LIPL45-RELATED LIPOPROTEIN-RELATED"/>
    <property type="match status" value="1"/>
</dbReference>
<dbReference type="RefSeq" id="WP_152216699.1">
    <property type="nucleotide sequence ID" value="NZ_JBAQYD010000099.1"/>
</dbReference>
<organism evidence="4 5">
    <name type="scientific">Parvibaculum sedimenti</name>
    <dbReference type="NCBI Taxonomy" id="2608632"/>
    <lineage>
        <taxon>Bacteria</taxon>
        <taxon>Pseudomonadati</taxon>
        <taxon>Pseudomonadota</taxon>
        <taxon>Alphaproteobacteria</taxon>
        <taxon>Hyphomicrobiales</taxon>
        <taxon>Parvibaculaceae</taxon>
        <taxon>Parvibaculum</taxon>
    </lineage>
</organism>
<protein>
    <recommendedName>
        <fullName evidence="3">FecR protein domain-containing protein</fullName>
    </recommendedName>
</protein>
<feature type="region of interest" description="Disordered" evidence="1">
    <location>
        <begin position="326"/>
        <end position="361"/>
    </location>
</feature>
<evidence type="ECO:0000259" key="3">
    <source>
        <dbReference type="Pfam" id="PF04773"/>
    </source>
</evidence>
<evidence type="ECO:0000256" key="2">
    <source>
        <dbReference type="SAM" id="SignalP"/>
    </source>
</evidence>
<feature type="signal peptide" evidence="2">
    <location>
        <begin position="1"/>
        <end position="31"/>
    </location>
</feature>
<dbReference type="Gene3D" id="2.60.120.1440">
    <property type="match status" value="1"/>
</dbReference>
<accession>A0A6N6VHT0</accession>
<proteinExistence type="predicted"/>
<sequence>MAISFTKAVLRSAVVAVSLIAGALLAQPALADAPAQAGIAATIRNDVQQSSTNGAVRALLSGGAVFQNDMVRTGKKGSAELRFLDQTDLKVAPGSEVKIDKFVYDPNRTAGTVAITVARGALRFVTGTQDKPAYKINTAVASIGVRGTVLNIVATEQGLAVVLAEGQAIVTGNDGKTSTMEVAGNIVLVGPDGSATTQSGSLTDAVAKLIQESDDPARTAAQLLAAIGAVGDEATEQNLRDIAAGIAQAGVGAEDLAQAVSDYVQGAVDQASSAGDIIKGAKYLNDDLKGGTGKGLAEAAAAIGETDANTAAAIQAAVDGANDPVLKDAYDAASGPTQGTQPGGDNLLQNQQNQQDTRSPN</sequence>
<keyword evidence="5" id="KW-1185">Reference proteome</keyword>
<dbReference type="Pfam" id="PF04773">
    <property type="entry name" value="FecR"/>
    <property type="match status" value="1"/>
</dbReference>
<keyword evidence="2" id="KW-0732">Signal</keyword>
<dbReference type="EMBL" id="WESC01000010">
    <property type="protein sequence ID" value="KAB7739528.1"/>
    <property type="molecule type" value="Genomic_DNA"/>
</dbReference>
<evidence type="ECO:0000313" key="4">
    <source>
        <dbReference type="EMBL" id="KAB7739528.1"/>
    </source>
</evidence>
<gene>
    <name evidence="4" type="ORF">F2P47_12485</name>
</gene>
<dbReference type="InterPro" id="IPR006860">
    <property type="entry name" value="FecR"/>
</dbReference>
<dbReference type="Proteomes" id="UP000468901">
    <property type="component" value="Unassembled WGS sequence"/>
</dbReference>
<name>A0A6N6VHT0_9HYPH</name>
<evidence type="ECO:0000313" key="5">
    <source>
        <dbReference type="Proteomes" id="UP000468901"/>
    </source>
</evidence>
<comment type="caution">
    <text evidence="4">The sequence shown here is derived from an EMBL/GenBank/DDBJ whole genome shotgun (WGS) entry which is preliminary data.</text>
</comment>
<dbReference type="AlphaFoldDB" id="A0A6N6VHT0"/>